<reference evidence="2" key="1">
    <citation type="submission" date="2014-09" db="EMBL/GenBank/DDBJ databases">
        <authorList>
            <person name="Magalhaes I.L.F."/>
            <person name="Oliveira U."/>
            <person name="Santos F.R."/>
            <person name="Vidigal T.H.D.A."/>
            <person name="Brescovit A.D."/>
            <person name="Santos A.J."/>
        </authorList>
    </citation>
    <scope>NUCLEOTIDE SEQUENCE</scope>
    <source>
        <tissue evidence="2">Shoot tissue taken approximately 20 cm above the soil surface</tissue>
    </source>
</reference>
<organism evidence="2">
    <name type="scientific">Arundo donax</name>
    <name type="common">Giant reed</name>
    <name type="synonym">Donax arundinaceus</name>
    <dbReference type="NCBI Taxonomy" id="35708"/>
    <lineage>
        <taxon>Eukaryota</taxon>
        <taxon>Viridiplantae</taxon>
        <taxon>Streptophyta</taxon>
        <taxon>Embryophyta</taxon>
        <taxon>Tracheophyta</taxon>
        <taxon>Spermatophyta</taxon>
        <taxon>Magnoliopsida</taxon>
        <taxon>Liliopsida</taxon>
        <taxon>Poales</taxon>
        <taxon>Poaceae</taxon>
        <taxon>PACMAD clade</taxon>
        <taxon>Arundinoideae</taxon>
        <taxon>Arundineae</taxon>
        <taxon>Arundo</taxon>
    </lineage>
</organism>
<name>A0A0A9B0P7_ARUDO</name>
<keyword evidence="1" id="KW-1133">Transmembrane helix</keyword>
<feature type="transmembrane region" description="Helical" evidence="1">
    <location>
        <begin position="35"/>
        <end position="56"/>
    </location>
</feature>
<sequence length="57" mass="6602">MLVTVTQCVFSAVQSFVVAVVAERDFSRWKLRLDISLFAIVYTVYINHWLASFPLLH</sequence>
<keyword evidence="1" id="KW-0472">Membrane</keyword>
<dbReference type="AlphaFoldDB" id="A0A0A9B0P7"/>
<evidence type="ECO:0000313" key="2">
    <source>
        <dbReference type="EMBL" id="JAD52912.1"/>
    </source>
</evidence>
<evidence type="ECO:0000256" key="1">
    <source>
        <dbReference type="SAM" id="Phobius"/>
    </source>
</evidence>
<protein>
    <recommendedName>
        <fullName evidence="3">WAT1-related protein</fullName>
    </recommendedName>
</protein>
<keyword evidence="1" id="KW-0812">Transmembrane</keyword>
<proteinExistence type="predicted"/>
<dbReference type="EMBL" id="GBRH01244983">
    <property type="protein sequence ID" value="JAD52912.1"/>
    <property type="molecule type" value="Transcribed_RNA"/>
</dbReference>
<accession>A0A0A9B0P7</accession>
<reference evidence="2" key="2">
    <citation type="journal article" date="2015" name="Data Brief">
        <title>Shoot transcriptome of the giant reed, Arundo donax.</title>
        <authorList>
            <person name="Barrero R.A."/>
            <person name="Guerrero F.D."/>
            <person name="Moolhuijzen P."/>
            <person name="Goolsby J.A."/>
            <person name="Tidwell J."/>
            <person name="Bellgard S.E."/>
            <person name="Bellgard M.I."/>
        </authorList>
    </citation>
    <scope>NUCLEOTIDE SEQUENCE</scope>
    <source>
        <tissue evidence="2">Shoot tissue taken approximately 20 cm above the soil surface</tissue>
    </source>
</reference>
<evidence type="ECO:0008006" key="3">
    <source>
        <dbReference type="Google" id="ProtNLM"/>
    </source>
</evidence>